<evidence type="ECO:0000313" key="4">
    <source>
        <dbReference type="Proteomes" id="UP000468591"/>
    </source>
</evidence>
<dbReference type="Proteomes" id="UP000468591">
    <property type="component" value="Unassembled WGS sequence"/>
</dbReference>
<feature type="signal peptide" evidence="1">
    <location>
        <begin position="1"/>
        <end position="25"/>
    </location>
</feature>
<sequence length="166" mass="18055">MLFTKRATVAVAAQLLIAFSSIAGAEPRSIQAGLTDELNHWIDTTTALPAADIPANIELVDSQDVIEPSEMASMIGSIPRGLYDPDTGTISLVRPWSAENPQDVAVLLHELVHHRQGGKHFYCEAAKEHAAYHVQKNWLAERGLTLDVNWIAIVLASSCAARDIHP</sequence>
<reference evidence="3 4" key="1">
    <citation type="submission" date="2020-01" db="EMBL/GenBank/DDBJ databases">
        <title>Sulfitobacter sediminilitoris sp. nov., isolated from a tidal flat.</title>
        <authorList>
            <person name="Park S."/>
            <person name="Yoon J.-H."/>
        </authorList>
    </citation>
    <scope>NUCLEOTIDE SEQUENCE [LARGE SCALE GENOMIC DNA]</scope>
    <source>
        <strain evidence="3 4">JBTF-M27</strain>
    </source>
</reference>
<name>A0A6P0CHY8_9RHOB</name>
<feature type="domain" description="DUF6647" evidence="2">
    <location>
        <begin position="33"/>
        <end position="166"/>
    </location>
</feature>
<dbReference type="AlphaFoldDB" id="A0A6P0CHY8"/>
<evidence type="ECO:0000256" key="1">
    <source>
        <dbReference type="SAM" id="SignalP"/>
    </source>
</evidence>
<proteinExistence type="predicted"/>
<feature type="chain" id="PRO_5027057235" description="DUF6647 domain-containing protein" evidence="1">
    <location>
        <begin position="26"/>
        <end position="166"/>
    </location>
</feature>
<dbReference type="EMBL" id="JAABNT010000032">
    <property type="protein sequence ID" value="NEK25010.1"/>
    <property type="molecule type" value="Genomic_DNA"/>
</dbReference>
<keyword evidence="1" id="KW-0732">Signal</keyword>
<accession>A0A6P0CHY8</accession>
<organism evidence="3 4">
    <name type="scientific">Sulfitobacter sediminilitoris</name>
    <dbReference type="NCBI Taxonomy" id="2698830"/>
    <lineage>
        <taxon>Bacteria</taxon>
        <taxon>Pseudomonadati</taxon>
        <taxon>Pseudomonadota</taxon>
        <taxon>Alphaproteobacteria</taxon>
        <taxon>Rhodobacterales</taxon>
        <taxon>Roseobacteraceae</taxon>
        <taxon>Sulfitobacter</taxon>
    </lineage>
</organism>
<dbReference type="Pfam" id="PF20352">
    <property type="entry name" value="DUF6647"/>
    <property type="match status" value="1"/>
</dbReference>
<dbReference type="RefSeq" id="WP_164356197.1">
    <property type="nucleotide sequence ID" value="NZ_JAABNT010000032.1"/>
</dbReference>
<dbReference type="InterPro" id="IPR046589">
    <property type="entry name" value="DUF6647"/>
</dbReference>
<keyword evidence="4" id="KW-1185">Reference proteome</keyword>
<evidence type="ECO:0000259" key="2">
    <source>
        <dbReference type="Pfam" id="PF20352"/>
    </source>
</evidence>
<gene>
    <name evidence="3" type="ORF">GV827_21825</name>
</gene>
<protein>
    <recommendedName>
        <fullName evidence="2">DUF6647 domain-containing protein</fullName>
    </recommendedName>
</protein>
<evidence type="ECO:0000313" key="3">
    <source>
        <dbReference type="EMBL" id="NEK25010.1"/>
    </source>
</evidence>
<comment type="caution">
    <text evidence="3">The sequence shown here is derived from an EMBL/GenBank/DDBJ whole genome shotgun (WGS) entry which is preliminary data.</text>
</comment>